<keyword evidence="1 2" id="KW-0694">RNA-binding</keyword>
<dbReference type="AlphaFoldDB" id="A0ABD2PSD4"/>
<evidence type="ECO:0000313" key="5">
    <source>
        <dbReference type="Proteomes" id="UP001626550"/>
    </source>
</evidence>
<dbReference type="Pfam" id="PF00076">
    <property type="entry name" value="RRM_1"/>
    <property type="match status" value="1"/>
</dbReference>
<dbReference type="EMBL" id="JBJKFK010003113">
    <property type="protein sequence ID" value="KAL3310249.1"/>
    <property type="molecule type" value="Genomic_DNA"/>
</dbReference>
<reference evidence="4 5" key="1">
    <citation type="submission" date="2024-11" db="EMBL/GenBank/DDBJ databases">
        <title>Adaptive evolution of stress response genes in parasites aligns with host niche diversity.</title>
        <authorList>
            <person name="Hahn C."/>
            <person name="Resl P."/>
        </authorList>
    </citation>
    <scope>NUCLEOTIDE SEQUENCE [LARGE SCALE GENOMIC DNA]</scope>
    <source>
        <strain evidence="4">EGGRZ-B1_66</strain>
        <tissue evidence="4">Body</tissue>
    </source>
</reference>
<organism evidence="4 5">
    <name type="scientific">Cichlidogyrus casuarinus</name>
    <dbReference type="NCBI Taxonomy" id="1844966"/>
    <lineage>
        <taxon>Eukaryota</taxon>
        <taxon>Metazoa</taxon>
        <taxon>Spiralia</taxon>
        <taxon>Lophotrochozoa</taxon>
        <taxon>Platyhelminthes</taxon>
        <taxon>Monogenea</taxon>
        <taxon>Monopisthocotylea</taxon>
        <taxon>Dactylogyridea</taxon>
        <taxon>Ancyrocephalidae</taxon>
        <taxon>Cichlidogyrus</taxon>
    </lineage>
</organism>
<dbReference type="SUPFAM" id="SSF54928">
    <property type="entry name" value="RNA-binding domain, RBD"/>
    <property type="match status" value="1"/>
</dbReference>
<dbReference type="Gene3D" id="3.30.70.330">
    <property type="match status" value="1"/>
</dbReference>
<accession>A0ABD2PSD4</accession>
<dbReference type="PROSITE" id="PS50102">
    <property type="entry name" value="RRM"/>
    <property type="match status" value="1"/>
</dbReference>
<evidence type="ECO:0000256" key="2">
    <source>
        <dbReference type="PROSITE-ProRule" id="PRU00176"/>
    </source>
</evidence>
<evidence type="ECO:0000256" key="1">
    <source>
        <dbReference type="ARBA" id="ARBA00022884"/>
    </source>
</evidence>
<protein>
    <recommendedName>
        <fullName evidence="3">RRM domain-containing protein</fullName>
    </recommendedName>
</protein>
<dbReference type="PANTHER" id="PTHR10352">
    <property type="entry name" value="EUKARYOTIC TRANSLATION INITIATION FACTOR 3 SUBUNIT G"/>
    <property type="match status" value="1"/>
</dbReference>
<sequence>MELEEVEEELYKKKTVTCRHCDGDHLAFRCPNRAAITGKGNLEEQEQPATISTRNYVPPTLCRPHSLLDRRRTEGHTIRVTNLPEDVNENWLKDRFMEFGKVTRVFPAKDKVTQLNRGFAFITYANKEDAQKAVDKINTVSCGHLVLGASWAK</sequence>
<keyword evidence="5" id="KW-1185">Reference proteome</keyword>
<gene>
    <name evidence="4" type="ORF">Ciccas_011186</name>
</gene>
<dbReference type="CDD" id="cd12408">
    <property type="entry name" value="RRM_eIF3G_like"/>
    <property type="match status" value="1"/>
</dbReference>
<dbReference type="Proteomes" id="UP001626550">
    <property type="component" value="Unassembled WGS sequence"/>
</dbReference>
<evidence type="ECO:0000313" key="4">
    <source>
        <dbReference type="EMBL" id="KAL3310249.1"/>
    </source>
</evidence>
<comment type="caution">
    <text evidence="4">The sequence shown here is derived from an EMBL/GenBank/DDBJ whole genome shotgun (WGS) entry which is preliminary data.</text>
</comment>
<name>A0ABD2PSD4_9PLAT</name>
<dbReference type="InterPro" id="IPR000504">
    <property type="entry name" value="RRM_dom"/>
</dbReference>
<dbReference type="InterPro" id="IPR034240">
    <property type="entry name" value="eIF3G_RRM"/>
</dbReference>
<dbReference type="GO" id="GO:0003723">
    <property type="term" value="F:RNA binding"/>
    <property type="evidence" value="ECO:0007669"/>
    <property type="project" value="UniProtKB-UniRule"/>
</dbReference>
<evidence type="ECO:0000259" key="3">
    <source>
        <dbReference type="PROSITE" id="PS50102"/>
    </source>
</evidence>
<dbReference type="InterPro" id="IPR035979">
    <property type="entry name" value="RBD_domain_sf"/>
</dbReference>
<dbReference type="InterPro" id="IPR012677">
    <property type="entry name" value="Nucleotide-bd_a/b_plait_sf"/>
</dbReference>
<feature type="domain" description="RRM" evidence="3">
    <location>
        <begin position="76"/>
        <end position="153"/>
    </location>
</feature>
<dbReference type="SMART" id="SM00360">
    <property type="entry name" value="RRM"/>
    <property type="match status" value="1"/>
</dbReference>
<proteinExistence type="predicted"/>